<evidence type="ECO:0000313" key="1">
    <source>
        <dbReference type="EMBL" id="KAA8560915.1"/>
    </source>
</evidence>
<dbReference type="EMBL" id="VTFH01000001">
    <property type="protein sequence ID" value="KAA8560915.1"/>
    <property type="molecule type" value="Genomic_DNA"/>
</dbReference>
<reference evidence="1 2" key="1">
    <citation type="journal article" date="2018" name="Plant Biotechnol. Rep.">
        <title>Diversity and antifungal activity of endophytic bacteria associated with Panax ginseng seedlings.</title>
        <authorList>
            <person name="Park J.M."/>
            <person name="Hong C.E."/>
            <person name="Jo S.H."/>
        </authorList>
    </citation>
    <scope>NUCLEOTIDE SEQUENCE [LARGE SCALE GENOMIC DNA]</scope>
    <source>
        <strain evidence="1 2">PgKB38</strain>
    </source>
</reference>
<dbReference type="Proteomes" id="UP000323425">
    <property type="component" value="Unassembled WGS sequence"/>
</dbReference>
<evidence type="ECO:0000313" key="2">
    <source>
        <dbReference type="Proteomes" id="UP000323425"/>
    </source>
</evidence>
<organism evidence="1 2">
    <name type="scientific">Pseudomonas extremaustralis</name>
    <dbReference type="NCBI Taxonomy" id="359110"/>
    <lineage>
        <taxon>Bacteria</taxon>
        <taxon>Pseudomonadati</taxon>
        <taxon>Pseudomonadota</taxon>
        <taxon>Gammaproteobacteria</taxon>
        <taxon>Pseudomonadales</taxon>
        <taxon>Pseudomonadaceae</taxon>
        <taxon>Pseudomonas</taxon>
    </lineage>
</organism>
<accession>A0A5M9IZE3</accession>
<sequence>MFISDDSCLVGFPGFPGPGRTAWRMIERDREDFWYHVRFRICEGASARFKKLMPSDPSMLAHLLSQRSKEHMIEAVQVVTPPCMNGSSLERMEKLISAIVGYDKNGECVLLHKVDSGAIYTSSPGVTDAGLLSNIRMIYDATTAAGKHFHCTNYQTPTTVML</sequence>
<dbReference type="AlphaFoldDB" id="A0A5M9IZE3"/>
<gene>
    <name evidence="1" type="ORF">FX985_00965</name>
</gene>
<name>A0A5M9IZE3_9PSED</name>
<comment type="caution">
    <text evidence="1">The sequence shown here is derived from an EMBL/GenBank/DDBJ whole genome shotgun (WGS) entry which is preliminary data.</text>
</comment>
<proteinExistence type="predicted"/>
<protein>
    <submittedName>
        <fullName evidence="1">Uncharacterized protein</fullName>
    </submittedName>
</protein>
<dbReference type="RefSeq" id="WP_146475948.1">
    <property type="nucleotide sequence ID" value="NZ_VTFH01000001.1"/>
</dbReference>